<comment type="caution">
    <text evidence="5">The sequence shown here is derived from an EMBL/GenBank/DDBJ whole genome shotgun (WGS) entry which is preliminary data.</text>
</comment>
<organism evidence="5 6">
    <name type="scientific">Seonamhaeicola aphaedonensis</name>
    <dbReference type="NCBI Taxonomy" id="1461338"/>
    <lineage>
        <taxon>Bacteria</taxon>
        <taxon>Pseudomonadati</taxon>
        <taxon>Bacteroidota</taxon>
        <taxon>Flavobacteriia</taxon>
        <taxon>Flavobacteriales</taxon>
        <taxon>Flavobacteriaceae</taxon>
    </lineage>
</organism>
<evidence type="ECO:0000259" key="3">
    <source>
        <dbReference type="Pfam" id="PF18962"/>
    </source>
</evidence>
<dbReference type="Pfam" id="PF18962">
    <property type="entry name" value="Por_Secre_tail"/>
    <property type="match status" value="1"/>
</dbReference>
<dbReference type="Gene3D" id="3.40.390.10">
    <property type="entry name" value="Collagenase (Catalytic Domain)"/>
    <property type="match status" value="1"/>
</dbReference>
<dbReference type="InterPro" id="IPR045474">
    <property type="entry name" value="GEVED"/>
</dbReference>
<keyword evidence="6" id="KW-1185">Reference proteome</keyword>
<dbReference type="SUPFAM" id="SSF55486">
    <property type="entry name" value="Metalloproteases ('zincins'), catalytic domain"/>
    <property type="match status" value="1"/>
</dbReference>
<proteinExistence type="predicted"/>
<evidence type="ECO:0000256" key="1">
    <source>
        <dbReference type="ARBA" id="ARBA00022729"/>
    </source>
</evidence>
<reference evidence="5 6" key="1">
    <citation type="submission" date="2018-07" db="EMBL/GenBank/DDBJ databases">
        <title>Genomic Encyclopedia of Type Strains, Phase III (KMG-III): the genomes of soil and plant-associated and newly described type strains.</title>
        <authorList>
            <person name="Whitman W."/>
        </authorList>
    </citation>
    <scope>NUCLEOTIDE SEQUENCE [LARGE SCALE GENOMIC DNA]</scope>
    <source>
        <strain evidence="5 6">CECT 8487</strain>
    </source>
</reference>
<accession>A0A3D9HM71</accession>
<gene>
    <name evidence="5" type="ORF">DFQ02_101625</name>
</gene>
<feature type="domain" description="GEVED" evidence="4">
    <location>
        <begin position="969"/>
        <end position="1047"/>
    </location>
</feature>
<feature type="domain" description="Secretion system C-terminal sorting" evidence="3">
    <location>
        <begin position="1065"/>
        <end position="1140"/>
    </location>
</feature>
<dbReference type="RefSeq" id="WP_116039508.1">
    <property type="nucleotide sequence ID" value="NZ_QRDX01000001.1"/>
</dbReference>
<protein>
    <submittedName>
        <fullName evidence="5">Putative secreted protein (Por secretion system target)</fullName>
    </submittedName>
</protein>
<dbReference type="OrthoDB" id="9792152at2"/>
<dbReference type="Pfam" id="PF20009">
    <property type="entry name" value="GEVED"/>
    <property type="match status" value="2"/>
</dbReference>
<feature type="signal peptide" evidence="2">
    <location>
        <begin position="1"/>
        <end position="22"/>
    </location>
</feature>
<keyword evidence="1 2" id="KW-0732">Signal</keyword>
<dbReference type="InterPro" id="IPR024079">
    <property type="entry name" value="MetalloPept_cat_dom_sf"/>
</dbReference>
<evidence type="ECO:0000256" key="2">
    <source>
        <dbReference type="SAM" id="SignalP"/>
    </source>
</evidence>
<evidence type="ECO:0000313" key="6">
    <source>
        <dbReference type="Proteomes" id="UP000256629"/>
    </source>
</evidence>
<feature type="domain" description="GEVED" evidence="4">
    <location>
        <begin position="826"/>
        <end position="907"/>
    </location>
</feature>
<dbReference type="AlphaFoldDB" id="A0A3D9HM71"/>
<dbReference type="EMBL" id="QRDX01000001">
    <property type="protein sequence ID" value="RED50590.1"/>
    <property type="molecule type" value="Genomic_DNA"/>
</dbReference>
<dbReference type="NCBIfam" id="TIGR04183">
    <property type="entry name" value="Por_Secre_tail"/>
    <property type="match status" value="1"/>
</dbReference>
<dbReference type="Pfam" id="PF13583">
    <property type="entry name" value="Reprolysin_4"/>
    <property type="match status" value="1"/>
</dbReference>
<feature type="chain" id="PRO_5017785985" evidence="2">
    <location>
        <begin position="23"/>
        <end position="1141"/>
    </location>
</feature>
<evidence type="ECO:0000313" key="5">
    <source>
        <dbReference type="EMBL" id="RED50590.1"/>
    </source>
</evidence>
<sequence>MKAKLHYVFSIAMFLMAFSATAQNTTWEKLKAIENNKSLLKFEIDKSSANFFKFNSDLFKKQTLKVPLRSSKLNEENTIISIPGIEGVLERFKIYEAPIFAKELSEKFPEIKSFIGFSLDHPGARLRMSSSPQGIQTMITYIDRPNVFMQPLENGSDIYILYNKSSRKHSKKLECKTIDNLSKSLQNNNFNLKADEGGANDQTLQKFRIAISTTGEYTNFHGGTVAAALAAINATLTRVNEIFETDMAVTFELIANNNLVIYTNAGTDPYSDANIGVNGAWSGEVQSTLTSEIGEANYDVGHLFGASGGGGNAGCIGCVCNNNSKGSAFTSPSNGVPQGDLFDLDFVAHEIGHQMGANHTWAFENEGTSVQSEPGSGSTIMAYAGLEGSNNVELNGDDYFHYHSIKQILNNLAGKNCQTTETISNNPPSADAGSDYNIPKGTPYVLRGTATDPDGTDNLTYCWEQIDSGITNFLNFGPALTTGPMNRSLPPTSSPNRYIPRFNSVLNGNVEQTNPTLGSDWETVASVARVLNWALTVRDRTPSTSTGGQSSFDTMQIVVEDVTPFSVENPVSWAQGSNQTITWLVGETTNATINCQNVNILLSTDGGVTFPTVIASGTPNDGTFDYTVPAIADTNQARILVEAADNIFYDVSDFNFSISQNPDFFVVNETLSPLACGDSVATFNFDYVAANGFSETVTFSASGNPSGSAVSFSPTSLNTSGTVTMTVSNLNSVPQNDYIITVTGTSTSITKNKDFNFPFYNGVCTSIANTEYNTSTTLVQFNTINQSSGKPSGYSNYTATTTNVNRNVSYDLRINVNTDGNFTTNTKVWIDWNQNCSFDDAGEEYNLGDATNVSNGPTVNTPLSITVPATAATGNTTMRVSTKYKDDGVVTSCENGFDGEVEDYTINVLPNTAFETSINLVQLNTINNPSTKVEDYSDYTTISTELSRESAYNLTVNVSTEGNFTTDTKVWIDWNQNGSFVDAGEEYDLGTATNVSNSATGNSPLSIAVPLDAVLGSTVMRVVTGYDGTPLVPTANGGDGEVEDYMLVVLPTENIEQFGFENFVVYPNPNSGMFTIKLNGSLNRNITIEMFDARGRFLFNKTFQVTGDFHEHINIPFVQSGMYILNVSDGVKKSLKKIVVK</sequence>
<dbReference type="Proteomes" id="UP000256629">
    <property type="component" value="Unassembled WGS sequence"/>
</dbReference>
<evidence type="ECO:0000259" key="4">
    <source>
        <dbReference type="Pfam" id="PF20009"/>
    </source>
</evidence>
<dbReference type="InterPro" id="IPR026444">
    <property type="entry name" value="Secre_tail"/>
</dbReference>
<dbReference type="GO" id="GO:0008237">
    <property type="term" value="F:metallopeptidase activity"/>
    <property type="evidence" value="ECO:0007669"/>
    <property type="project" value="InterPro"/>
</dbReference>
<name>A0A3D9HM71_9FLAO</name>